<proteinExistence type="predicted"/>
<dbReference type="SUPFAM" id="SSF75005">
    <property type="entry name" value="Arabinanase/levansucrase/invertase"/>
    <property type="match status" value="1"/>
</dbReference>
<dbReference type="AlphaFoldDB" id="A0A6M3XDP1"/>
<reference evidence="1" key="1">
    <citation type="submission" date="2020-03" db="EMBL/GenBank/DDBJ databases">
        <title>The deep terrestrial virosphere.</title>
        <authorList>
            <person name="Holmfeldt K."/>
            <person name="Nilsson E."/>
            <person name="Simone D."/>
            <person name="Lopez-Fernandez M."/>
            <person name="Wu X."/>
            <person name="de Brujin I."/>
            <person name="Lundin D."/>
            <person name="Andersson A."/>
            <person name="Bertilsson S."/>
            <person name="Dopson M."/>
        </authorList>
    </citation>
    <scope>NUCLEOTIDE SEQUENCE</scope>
    <source>
        <strain evidence="1">TM448B00541</strain>
    </source>
</reference>
<dbReference type="Gene3D" id="2.115.10.20">
    <property type="entry name" value="Glycosyl hydrolase domain, family 43"/>
    <property type="match status" value="2"/>
</dbReference>
<evidence type="ECO:0000313" key="1">
    <source>
        <dbReference type="EMBL" id="QJH95856.1"/>
    </source>
</evidence>
<organism evidence="1">
    <name type="scientific">viral metagenome</name>
    <dbReference type="NCBI Taxonomy" id="1070528"/>
    <lineage>
        <taxon>unclassified sequences</taxon>
        <taxon>metagenomes</taxon>
        <taxon>organismal metagenomes</taxon>
    </lineage>
</organism>
<dbReference type="InterPro" id="IPR023296">
    <property type="entry name" value="Glyco_hydro_beta-prop_sf"/>
</dbReference>
<name>A0A6M3XDP1_9ZZZZ</name>
<protein>
    <recommendedName>
        <fullName evidence="2">Glycosyl hydrolase family 32 N-terminal domain-containing protein</fullName>
    </recommendedName>
</protein>
<dbReference type="PANTHER" id="PTHR35279:SF1">
    <property type="entry name" value="ARABINANASE_LEVANSUCRASE_INVERTASE"/>
    <property type="match status" value="1"/>
</dbReference>
<evidence type="ECO:0008006" key="2">
    <source>
        <dbReference type="Google" id="ProtNLM"/>
    </source>
</evidence>
<dbReference type="EMBL" id="MT144631">
    <property type="protein sequence ID" value="QJH95856.1"/>
    <property type="molecule type" value="Genomic_DNA"/>
</dbReference>
<sequence>MQVWEKLGRIYCPNGDNSLFKTHAYLPTPTVLEDRIRVYFASYDKNKRGRITFIDLDKENPKKILYIHNKPIVNLGEPGTFDCDGVSPSCIFRKYNKFFLYYVGWQRTEAVPFMLYIGLAESDDGIAFKKYSRAPILDRIDEERFIRSAPFVIDEDNNKYTMYYVSSPRLWGEYCIYRLESWNLYCWNGVGKIAIPIKPREFGIGRPYAIKENNIYRMWYSYRGNKIPYKIGYAESIDGYVWKRKDEDIVFIDNYETWDNEMMCVPYIIDVGGDKRLMFYNGNGMGRSGFGYAKLHR</sequence>
<gene>
    <name evidence="1" type="ORF">TM448B00541_0010</name>
</gene>
<dbReference type="PANTHER" id="PTHR35279">
    <property type="match status" value="1"/>
</dbReference>
<accession>A0A6M3XDP1</accession>